<proteinExistence type="predicted"/>
<dbReference type="RefSeq" id="WP_013719015.1">
    <property type="nucleotide sequence ID" value="NC_015416.1"/>
</dbReference>
<dbReference type="HOGENOM" id="CLU_1178121_0_0_2"/>
<dbReference type="KEGG" id="mcj:MCON_1263"/>
<dbReference type="GeneID" id="10460890"/>
<reference evidence="1 2" key="1">
    <citation type="journal article" date="2011" name="J. Bacteriol.">
        <title>Complete genome sequence of Methanosaeta concilii, a specialist in aceticlastic methanogenesis.</title>
        <authorList>
            <person name="Barber R.D."/>
            <person name="Zhang L."/>
            <person name="Harnack M."/>
            <person name="Olson M.V."/>
            <person name="Kaul R."/>
            <person name="Ingram-Smith C."/>
            <person name="Smith K.S."/>
        </authorList>
    </citation>
    <scope>NUCLEOTIDE SEQUENCE [LARGE SCALE GENOMIC DNA]</scope>
    <source>
        <strain evidence="2">ATCC 5969 / DSM 3671 / JCM 10134 / NBRC 103675 / OCM 69 / GP-6</strain>
    </source>
</reference>
<dbReference type="EMBL" id="CP002565">
    <property type="protein sequence ID" value="AEB67966.1"/>
    <property type="molecule type" value="Genomic_DNA"/>
</dbReference>
<sequence length="235" mass="26844">MKSDPIPTGREKAALRSIMGVSSGREYGLLFLCASVVGSVHRGSPQRHRDTENFQFEFTHTKWRGAEKAIMPERISPVLSKPLARYLELELLLHNFFESTGYCKENYGRTCNGCCNENVVEYPKIIAGCSELDEERIRIYGVGDLTRSCPYSSDIGCILKTHKTPKCIAYICPQFTKALSEHGIDYDWLETHTLLISILNEAKFDWWSGSKIESYRISDEEFSEIKRQIKESLKV</sequence>
<name>F4C0F5_METSG</name>
<dbReference type="InParanoid" id="F4C0F5"/>
<protein>
    <submittedName>
        <fullName evidence="1">Uncharacterized protein</fullName>
    </submittedName>
</protein>
<evidence type="ECO:0000313" key="1">
    <source>
        <dbReference type="EMBL" id="AEB67966.1"/>
    </source>
</evidence>
<accession>F4C0F5</accession>
<keyword evidence="2" id="KW-1185">Reference proteome</keyword>
<organism evidence="1 2">
    <name type="scientific">Methanothrix soehngenii (strain ATCC 5969 / DSM 3671 / JCM 10134 / NBRC 103675 / OCM 69 / GP-6)</name>
    <name type="common">Methanosaeta concilii</name>
    <dbReference type="NCBI Taxonomy" id="990316"/>
    <lineage>
        <taxon>Archaea</taxon>
        <taxon>Methanobacteriati</taxon>
        <taxon>Methanobacteriota</taxon>
        <taxon>Stenosarchaea group</taxon>
        <taxon>Methanomicrobia</taxon>
        <taxon>Methanotrichales</taxon>
        <taxon>Methanotrichaceae</taxon>
        <taxon>Methanothrix</taxon>
    </lineage>
</organism>
<dbReference type="AlphaFoldDB" id="F4C0F5"/>
<gene>
    <name evidence="1" type="ordered locus">MCON_1263</name>
</gene>
<evidence type="ECO:0000313" key="2">
    <source>
        <dbReference type="Proteomes" id="UP000007807"/>
    </source>
</evidence>
<dbReference type="Proteomes" id="UP000007807">
    <property type="component" value="Chromosome"/>
</dbReference>